<gene>
    <name evidence="1" type="ORF">PF010_g31411</name>
</gene>
<reference evidence="1 2" key="1">
    <citation type="submission" date="2018-09" db="EMBL/GenBank/DDBJ databases">
        <title>Genomic investigation of the strawberry pathogen Phytophthora fragariae indicates pathogenicity is determined by transcriptional variation in three key races.</title>
        <authorList>
            <person name="Adams T.M."/>
            <person name="Armitage A.D."/>
            <person name="Sobczyk M.K."/>
            <person name="Bates H.J."/>
            <person name="Dunwell J.M."/>
            <person name="Nellist C.F."/>
            <person name="Harrison R.J."/>
        </authorList>
    </citation>
    <scope>NUCLEOTIDE SEQUENCE [LARGE SCALE GENOMIC DNA]</scope>
    <source>
        <strain evidence="1 2">ONT-3</strain>
    </source>
</reference>
<accession>A0A6G0JIC6</accession>
<name>A0A6G0JIC6_9STRA</name>
<sequence length="95" mass="10307">NVCCERRGELCCSDEADTTEMSGMYARYACEGSGTESMSGMYARYTCEGSRIESIPFYAEIDAVAQEIERVCTSVALNEAALALLLLSKTAEHAT</sequence>
<dbReference type="EMBL" id="QXFX01007121">
    <property type="protein sequence ID" value="KAE9057343.1"/>
    <property type="molecule type" value="Genomic_DNA"/>
</dbReference>
<dbReference type="AlphaFoldDB" id="A0A6G0JIC6"/>
<proteinExistence type="predicted"/>
<protein>
    <submittedName>
        <fullName evidence="1">Uncharacterized protein</fullName>
    </submittedName>
</protein>
<organism evidence="1 2">
    <name type="scientific">Phytophthora fragariae</name>
    <dbReference type="NCBI Taxonomy" id="53985"/>
    <lineage>
        <taxon>Eukaryota</taxon>
        <taxon>Sar</taxon>
        <taxon>Stramenopiles</taxon>
        <taxon>Oomycota</taxon>
        <taxon>Peronosporomycetes</taxon>
        <taxon>Peronosporales</taxon>
        <taxon>Peronosporaceae</taxon>
        <taxon>Phytophthora</taxon>
    </lineage>
</organism>
<feature type="non-terminal residue" evidence="1">
    <location>
        <position position="1"/>
    </location>
</feature>
<dbReference type="Proteomes" id="UP000488956">
    <property type="component" value="Unassembled WGS sequence"/>
</dbReference>
<evidence type="ECO:0000313" key="2">
    <source>
        <dbReference type="Proteomes" id="UP000488956"/>
    </source>
</evidence>
<comment type="caution">
    <text evidence="1">The sequence shown here is derived from an EMBL/GenBank/DDBJ whole genome shotgun (WGS) entry which is preliminary data.</text>
</comment>
<evidence type="ECO:0000313" key="1">
    <source>
        <dbReference type="EMBL" id="KAE9057343.1"/>
    </source>
</evidence>